<dbReference type="NCBIfam" id="TIGR03373">
    <property type="entry name" value="VI_minor_4"/>
    <property type="match status" value="1"/>
</dbReference>
<dbReference type="RefSeq" id="WP_124088453.1">
    <property type="nucleotide sequence ID" value="NZ_UXAW01000113.1"/>
</dbReference>
<gene>
    <name evidence="1" type="ORF">XINFAN_03772</name>
</gene>
<keyword evidence="2" id="KW-1185">Reference proteome</keyword>
<evidence type="ECO:0000313" key="2">
    <source>
        <dbReference type="Proteomes" id="UP000277498"/>
    </source>
</evidence>
<evidence type="ECO:0000313" key="1">
    <source>
        <dbReference type="EMBL" id="VDC33324.1"/>
    </source>
</evidence>
<proteinExistence type="predicted"/>
<dbReference type="InterPro" id="IPR038225">
    <property type="entry name" value="TagF_sf"/>
</dbReference>
<dbReference type="Gene3D" id="3.40.1730.10">
    <property type="entry name" value="pa0076 domain"/>
    <property type="match status" value="1"/>
</dbReference>
<protein>
    <recommendedName>
        <fullName evidence="3">Type VI secretion-associated protein, BMA_A0400 family</fullName>
    </recommendedName>
</protein>
<dbReference type="EMBL" id="UXAW01000113">
    <property type="protein sequence ID" value="VDC33324.1"/>
    <property type="molecule type" value="Genomic_DNA"/>
</dbReference>
<evidence type="ECO:0008006" key="3">
    <source>
        <dbReference type="Google" id="ProtNLM"/>
    </source>
</evidence>
<dbReference type="InterPro" id="IPR017748">
    <property type="entry name" value="TagF"/>
</dbReference>
<reference evidence="1 2" key="1">
    <citation type="submission" date="2018-11" db="EMBL/GenBank/DDBJ databases">
        <authorList>
            <person name="Criscuolo A."/>
        </authorList>
    </citation>
    <scope>NUCLEOTIDE SEQUENCE [LARGE SCALE GENOMIC DNA]</scope>
    <source>
        <strain evidence="1">ACIP111625</strain>
    </source>
</reference>
<dbReference type="Proteomes" id="UP000277498">
    <property type="component" value="Unassembled WGS sequence"/>
</dbReference>
<sequence length="232" mass="23680">MPGLVLTMAGETAFGAYGKIPALGDFFRFGLAPDFIAAWDRWLQAGIPAARMGLGERWQGAYMSAPIWRFTLAPGVAGRAGAEGVLMASVDRVGRQFPLTLARALPAGCDPVASHLAAGERFAALETVALSALDDGGTQARLQQDLAGIGGASLPAAAVQAAPGFLGLCAPDPGPDPGAALAAALARSAFPRAALFTALLAEGEALVLTDGLPPPDRFRHLIDPDACGRGQP</sequence>
<accession>A0A3P5XEZ1</accession>
<organism evidence="1 2">
    <name type="scientific">Pseudogemmobacter humi</name>
    <dbReference type="NCBI Taxonomy" id="2483812"/>
    <lineage>
        <taxon>Bacteria</taxon>
        <taxon>Pseudomonadati</taxon>
        <taxon>Pseudomonadota</taxon>
        <taxon>Alphaproteobacteria</taxon>
        <taxon>Rhodobacterales</taxon>
        <taxon>Paracoccaceae</taxon>
        <taxon>Pseudogemmobacter</taxon>
    </lineage>
</organism>
<name>A0A3P5XEZ1_9RHOB</name>
<dbReference type="Pfam" id="PF09867">
    <property type="entry name" value="TagF_N"/>
    <property type="match status" value="1"/>
</dbReference>
<dbReference type="OrthoDB" id="9801841at2"/>
<dbReference type="AlphaFoldDB" id="A0A3P5XEZ1"/>